<dbReference type="EMBL" id="CM037627">
    <property type="protein sequence ID" value="KAH7989601.1"/>
    <property type="molecule type" value="Genomic_DNA"/>
</dbReference>
<dbReference type="Proteomes" id="UP000827872">
    <property type="component" value="Linkage Group LG14"/>
</dbReference>
<proteinExistence type="predicted"/>
<evidence type="ECO:0000313" key="1">
    <source>
        <dbReference type="EMBL" id="KAH7989601.1"/>
    </source>
</evidence>
<protein>
    <submittedName>
        <fullName evidence="1">Uncharacterized protein</fullName>
    </submittedName>
</protein>
<name>A0ACB8EBN6_9SAUR</name>
<gene>
    <name evidence="1" type="ORF">K3G42_011530</name>
</gene>
<comment type="caution">
    <text evidence="1">The sequence shown here is derived from an EMBL/GenBank/DDBJ whole genome shotgun (WGS) entry which is preliminary data.</text>
</comment>
<evidence type="ECO:0000313" key="2">
    <source>
        <dbReference type="Proteomes" id="UP000827872"/>
    </source>
</evidence>
<organism evidence="1 2">
    <name type="scientific">Sphaerodactylus townsendi</name>
    <dbReference type="NCBI Taxonomy" id="933632"/>
    <lineage>
        <taxon>Eukaryota</taxon>
        <taxon>Metazoa</taxon>
        <taxon>Chordata</taxon>
        <taxon>Craniata</taxon>
        <taxon>Vertebrata</taxon>
        <taxon>Euteleostomi</taxon>
        <taxon>Lepidosauria</taxon>
        <taxon>Squamata</taxon>
        <taxon>Bifurcata</taxon>
        <taxon>Gekkota</taxon>
        <taxon>Sphaerodactylidae</taxon>
        <taxon>Sphaerodactylus</taxon>
    </lineage>
</organism>
<sequence>MRMETPFFLRVFFQHEMLQLLQQLPEYKKGKGADCGSQLIAPPNTNQEFVAVGEFPWLVSLRDLHNKHIATGCILSEYWIVSVASSFQNRSQTFVVAGATDLKSSRNITLPISTIFLHEDFDEITLAHNIALLKTASPLEFSETTQPICFPHQDFPETALKNCMVAGWLNPHTGRGSLRKLSADDVDRCPLKRTISTECSSHRESDNVAGCLGEPGNPIMCQTRETGHWMLKGVLTEGGARCYGPFLYTQLSYYSDWIVITTAKGRVPITPTLGRRHFAIWTEKAREAPEPILASRVLNFSDASEDFPLNSDAERQNGSTEVFLNGSARSQGKSDLIYYDYYSGELLPISTAKRHQLQGLTAVSLLLHLLTCLMTA</sequence>
<accession>A0ACB8EBN6</accession>
<keyword evidence="2" id="KW-1185">Reference proteome</keyword>
<reference evidence="1" key="1">
    <citation type="submission" date="2021-08" db="EMBL/GenBank/DDBJ databases">
        <title>The first chromosome-level gecko genome reveals the dynamic sex chromosomes of Neotropical dwarf geckos (Sphaerodactylidae: Sphaerodactylus).</title>
        <authorList>
            <person name="Pinto B.J."/>
            <person name="Keating S.E."/>
            <person name="Gamble T."/>
        </authorList>
    </citation>
    <scope>NUCLEOTIDE SEQUENCE</scope>
    <source>
        <strain evidence="1">TG3544</strain>
    </source>
</reference>